<evidence type="ECO:0000313" key="2">
    <source>
        <dbReference type="EMBL" id="KAE9393701.1"/>
    </source>
</evidence>
<dbReference type="Proteomes" id="UP000799118">
    <property type="component" value="Unassembled WGS sequence"/>
</dbReference>
<name>A0A6A4H6H1_9AGAR</name>
<protein>
    <submittedName>
        <fullName evidence="2">Uncharacterized protein</fullName>
    </submittedName>
</protein>
<dbReference type="AlphaFoldDB" id="A0A6A4H6H1"/>
<keyword evidence="3" id="KW-1185">Reference proteome</keyword>
<feature type="region of interest" description="Disordered" evidence="1">
    <location>
        <begin position="62"/>
        <end position="96"/>
    </location>
</feature>
<feature type="region of interest" description="Disordered" evidence="1">
    <location>
        <begin position="1"/>
        <end position="30"/>
    </location>
</feature>
<accession>A0A6A4H6H1</accession>
<evidence type="ECO:0000313" key="3">
    <source>
        <dbReference type="Proteomes" id="UP000799118"/>
    </source>
</evidence>
<feature type="compositionally biased region" description="Low complexity" evidence="1">
    <location>
        <begin position="66"/>
        <end position="77"/>
    </location>
</feature>
<feature type="non-terminal residue" evidence="2">
    <location>
        <position position="1"/>
    </location>
</feature>
<organism evidence="2 3">
    <name type="scientific">Gymnopus androsaceus JB14</name>
    <dbReference type="NCBI Taxonomy" id="1447944"/>
    <lineage>
        <taxon>Eukaryota</taxon>
        <taxon>Fungi</taxon>
        <taxon>Dikarya</taxon>
        <taxon>Basidiomycota</taxon>
        <taxon>Agaricomycotina</taxon>
        <taxon>Agaricomycetes</taxon>
        <taxon>Agaricomycetidae</taxon>
        <taxon>Agaricales</taxon>
        <taxon>Marasmiineae</taxon>
        <taxon>Omphalotaceae</taxon>
        <taxon>Gymnopus</taxon>
    </lineage>
</organism>
<reference evidence="2" key="1">
    <citation type="journal article" date="2019" name="Environ. Microbiol.">
        <title>Fungal ecological strategies reflected in gene transcription - a case study of two litter decomposers.</title>
        <authorList>
            <person name="Barbi F."/>
            <person name="Kohler A."/>
            <person name="Barry K."/>
            <person name="Baskaran P."/>
            <person name="Daum C."/>
            <person name="Fauchery L."/>
            <person name="Ihrmark K."/>
            <person name="Kuo A."/>
            <person name="LaButti K."/>
            <person name="Lipzen A."/>
            <person name="Morin E."/>
            <person name="Grigoriev I.V."/>
            <person name="Henrissat B."/>
            <person name="Lindahl B."/>
            <person name="Martin F."/>
        </authorList>
    </citation>
    <scope>NUCLEOTIDE SEQUENCE</scope>
    <source>
        <strain evidence="2">JB14</strain>
    </source>
</reference>
<gene>
    <name evidence="2" type="ORF">BT96DRAFT_923900</name>
</gene>
<proteinExistence type="predicted"/>
<evidence type="ECO:0000256" key="1">
    <source>
        <dbReference type="SAM" id="MobiDB-lite"/>
    </source>
</evidence>
<dbReference type="EMBL" id="ML769566">
    <property type="protein sequence ID" value="KAE9393701.1"/>
    <property type="molecule type" value="Genomic_DNA"/>
</dbReference>
<sequence>MYDFRGREHRRGRAIERQRQAPHGGSDCPLHLQPVAEEDEAEYHSQLTSNQVRPANITSLSLGAQGSRSSRTTVSGGIQSSVGGDQRIDKDHHNHTTVNHNHTTVNHNHTTVNHNHNHYCTVNLNGGWVFAIVLFGRGDSLIMRCT</sequence>